<dbReference type="Proteomes" id="UP001515100">
    <property type="component" value="Unassembled WGS sequence"/>
</dbReference>
<organism evidence="2 3">
    <name type="scientific">Aeromicrobium fastidiosum</name>
    <dbReference type="NCBI Taxonomy" id="52699"/>
    <lineage>
        <taxon>Bacteria</taxon>
        <taxon>Bacillati</taxon>
        <taxon>Actinomycetota</taxon>
        <taxon>Actinomycetes</taxon>
        <taxon>Propionibacteriales</taxon>
        <taxon>Nocardioidaceae</taxon>
        <taxon>Aeromicrobium</taxon>
    </lineage>
</organism>
<dbReference type="OrthoDB" id="5124448at2"/>
<gene>
    <name evidence="2" type="ORF">ESP62_004920</name>
</gene>
<name>A0A641AS74_9ACTN</name>
<proteinExistence type="predicted"/>
<dbReference type="RefSeq" id="WP_129181069.1">
    <property type="nucleotide sequence ID" value="NZ_JAGIOG010000001.1"/>
</dbReference>
<feature type="region of interest" description="Disordered" evidence="1">
    <location>
        <begin position="86"/>
        <end position="109"/>
    </location>
</feature>
<evidence type="ECO:0000313" key="2">
    <source>
        <dbReference type="EMBL" id="KAA1380522.1"/>
    </source>
</evidence>
<accession>A0A641AS74</accession>
<keyword evidence="3" id="KW-1185">Reference proteome</keyword>
<dbReference type="AlphaFoldDB" id="A0A641AS74"/>
<evidence type="ECO:0000313" key="3">
    <source>
        <dbReference type="Proteomes" id="UP001515100"/>
    </source>
</evidence>
<comment type="caution">
    <text evidence="2">The sequence shown here is derived from an EMBL/GenBank/DDBJ whole genome shotgun (WGS) entry which is preliminary data.</text>
</comment>
<sequence length="109" mass="12478">MTNPNAPKLTRMTMGYQLEGQEPETCEVHNRSLIAWDETRGVRKWPSSTDAPFLWMTFIVWHHLNRRGLYAGDFLKFKEECETVESLDDDAPVDPTQPAATPDLSSHSE</sequence>
<evidence type="ECO:0000256" key="1">
    <source>
        <dbReference type="SAM" id="MobiDB-lite"/>
    </source>
</evidence>
<protein>
    <submittedName>
        <fullName evidence="2">Uncharacterized protein</fullName>
    </submittedName>
</protein>
<dbReference type="EMBL" id="SDPP02000001">
    <property type="protein sequence ID" value="KAA1380522.1"/>
    <property type="molecule type" value="Genomic_DNA"/>
</dbReference>
<reference evidence="2" key="1">
    <citation type="submission" date="2019-09" db="EMBL/GenBank/DDBJ databases">
        <authorList>
            <person name="Li J."/>
        </authorList>
    </citation>
    <scope>NUCLEOTIDE SEQUENCE [LARGE SCALE GENOMIC DNA]</scope>
    <source>
        <strain evidence="2">NRBC 14897</strain>
    </source>
</reference>